<dbReference type="OrthoDB" id="9805176at2"/>
<dbReference type="InterPro" id="IPR026002">
    <property type="entry name" value="ATC_hydrolase-like"/>
</dbReference>
<evidence type="ECO:0008006" key="3">
    <source>
        <dbReference type="Google" id="ProtNLM"/>
    </source>
</evidence>
<evidence type="ECO:0000313" key="2">
    <source>
        <dbReference type="Proteomes" id="UP000186309"/>
    </source>
</evidence>
<dbReference type="EMBL" id="CP019082">
    <property type="protein sequence ID" value="APW59824.1"/>
    <property type="molecule type" value="Genomic_DNA"/>
</dbReference>
<protein>
    <recommendedName>
        <fullName evidence="3">L-2-amino-thiazoline-4-carboxylic acid hydrolase</fullName>
    </recommendedName>
</protein>
<gene>
    <name evidence="1" type="ORF">BSF38_01282</name>
</gene>
<proteinExistence type="predicted"/>
<sequence>MPDEMPKIPLLQQREIEAGIVGPLVRAFAHEVGQERALMVLREVITDLARRSGRNLAVSLGEDSLEAFAGALDRWRENDALEIEMLEQSPDRLSFNVVRCRYAEMYRALGLGDLGASLSCQRDFALVEGFNPAIDLERTQTLMQGAPYCNFRFRRAAGPEADPS</sequence>
<dbReference type="STRING" id="1387353.BSF38_01282"/>
<dbReference type="KEGG" id="pbor:BSF38_01282"/>
<reference evidence="2" key="1">
    <citation type="submission" date="2016-12" db="EMBL/GenBank/DDBJ databases">
        <title>Comparative genomics of four Isosphaeraceae planctomycetes: a common pool of plasmids and glycoside hydrolase genes.</title>
        <authorList>
            <person name="Ivanova A."/>
        </authorList>
    </citation>
    <scope>NUCLEOTIDE SEQUENCE [LARGE SCALE GENOMIC DNA]</scope>
    <source>
        <strain evidence="2">PX4</strain>
    </source>
</reference>
<dbReference type="Pfam" id="PF14196">
    <property type="entry name" value="ATC_hydrolase"/>
    <property type="match status" value="1"/>
</dbReference>
<dbReference type="RefSeq" id="WP_076344036.1">
    <property type="nucleotide sequence ID" value="NZ_CP019082.1"/>
</dbReference>
<evidence type="ECO:0000313" key="1">
    <source>
        <dbReference type="EMBL" id="APW59824.1"/>
    </source>
</evidence>
<dbReference type="AlphaFoldDB" id="A0A1U7CLK2"/>
<name>A0A1U7CLK2_9BACT</name>
<accession>A0A1U7CLK2</accession>
<organism evidence="1 2">
    <name type="scientific">Paludisphaera borealis</name>
    <dbReference type="NCBI Taxonomy" id="1387353"/>
    <lineage>
        <taxon>Bacteria</taxon>
        <taxon>Pseudomonadati</taxon>
        <taxon>Planctomycetota</taxon>
        <taxon>Planctomycetia</taxon>
        <taxon>Isosphaerales</taxon>
        <taxon>Isosphaeraceae</taxon>
        <taxon>Paludisphaera</taxon>
    </lineage>
</organism>
<dbReference type="Proteomes" id="UP000186309">
    <property type="component" value="Chromosome"/>
</dbReference>
<keyword evidence="2" id="KW-1185">Reference proteome</keyword>